<evidence type="ECO:0000313" key="2">
    <source>
        <dbReference type="EMBL" id="KAK7452223.1"/>
    </source>
</evidence>
<protein>
    <submittedName>
        <fullName evidence="2">Uncharacterized protein</fullName>
    </submittedName>
</protein>
<dbReference type="EMBL" id="JBANRG010000029">
    <property type="protein sequence ID" value="KAK7452223.1"/>
    <property type="molecule type" value="Genomic_DNA"/>
</dbReference>
<gene>
    <name evidence="2" type="ORF">VKT23_012328</name>
</gene>
<organism evidence="2 3">
    <name type="scientific">Marasmiellus scandens</name>
    <dbReference type="NCBI Taxonomy" id="2682957"/>
    <lineage>
        <taxon>Eukaryota</taxon>
        <taxon>Fungi</taxon>
        <taxon>Dikarya</taxon>
        <taxon>Basidiomycota</taxon>
        <taxon>Agaricomycotina</taxon>
        <taxon>Agaricomycetes</taxon>
        <taxon>Agaricomycetidae</taxon>
        <taxon>Agaricales</taxon>
        <taxon>Marasmiineae</taxon>
        <taxon>Omphalotaceae</taxon>
        <taxon>Marasmiellus</taxon>
    </lineage>
</organism>
<keyword evidence="3" id="KW-1185">Reference proteome</keyword>
<evidence type="ECO:0000256" key="1">
    <source>
        <dbReference type="SAM" id="MobiDB-lite"/>
    </source>
</evidence>
<proteinExistence type="predicted"/>
<name>A0ABR1JBP2_9AGAR</name>
<dbReference type="Proteomes" id="UP001498398">
    <property type="component" value="Unassembled WGS sequence"/>
</dbReference>
<sequence>MTKKLREVDKKAPGRSPWYHDAENARLSWLQTQMVERDKCDEAGQMSAFLTTTATQFMGKFGFRDDKKDINILAKVGFEDVTPGAVITTGGSGPNDMPAEPNSQTQPQPTTSSTQSS</sequence>
<feature type="compositionally biased region" description="Low complexity" evidence="1">
    <location>
        <begin position="103"/>
        <end position="117"/>
    </location>
</feature>
<evidence type="ECO:0000313" key="3">
    <source>
        <dbReference type="Proteomes" id="UP001498398"/>
    </source>
</evidence>
<feature type="region of interest" description="Disordered" evidence="1">
    <location>
        <begin position="83"/>
        <end position="117"/>
    </location>
</feature>
<accession>A0ABR1JBP2</accession>
<reference evidence="2 3" key="1">
    <citation type="submission" date="2024-01" db="EMBL/GenBank/DDBJ databases">
        <title>A draft genome for the cacao thread blight pathogen Marasmiellus scandens.</title>
        <authorList>
            <person name="Baruah I.K."/>
            <person name="Leung J."/>
            <person name="Bukari Y."/>
            <person name="Amoako-Attah I."/>
            <person name="Meinhardt L.W."/>
            <person name="Bailey B.A."/>
            <person name="Cohen S.P."/>
        </authorList>
    </citation>
    <scope>NUCLEOTIDE SEQUENCE [LARGE SCALE GENOMIC DNA]</scope>
    <source>
        <strain evidence="2 3">GH-19</strain>
    </source>
</reference>
<comment type="caution">
    <text evidence="2">The sequence shown here is derived from an EMBL/GenBank/DDBJ whole genome shotgun (WGS) entry which is preliminary data.</text>
</comment>